<dbReference type="Proteomes" id="UP000682733">
    <property type="component" value="Unassembled WGS sequence"/>
</dbReference>
<dbReference type="AlphaFoldDB" id="A0A8S2R6P7"/>
<feature type="domain" description="EGF-like" evidence="6">
    <location>
        <begin position="258"/>
        <end position="293"/>
    </location>
</feature>
<gene>
    <name evidence="7" type="ORF">OVA965_LOCUS29932</name>
    <name evidence="8" type="ORF">TMI583_LOCUS30722</name>
</gene>
<dbReference type="SMART" id="SM00181">
    <property type="entry name" value="EGF"/>
    <property type="match status" value="5"/>
</dbReference>
<sequence length="302" mass="33795">MHLSHLHFERKELQEHCTSVNLQFVCLRTFWCWCITILRANSALGPICSCLPTYTGQDCSAVLNPCLSQPCDTLTKEDTVIFPLILALGELTVSIRSLSIEFYTFDRLHQNGTLSYVCTCRPEYTGISPCASQPCAFGTRYEDLAGWSCVCDPGWTEVQCKDGINECESDHARMQLFVLMVLILNQCLNSGTCIDGTDQFYCICPSWYYGLPSENRVYPCNTSNLCVNNGTCLENLTTTRGFTCQYSPGFTGILCEINIDECSSQPCHRGQCIDKINGYVCAYYAGNVDVQCEVSLDTAYKY</sequence>
<protein>
    <recommendedName>
        <fullName evidence="6">EGF-like domain-containing protein</fullName>
    </recommendedName>
</protein>
<dbReference type="SMART" id="SM00179">
    <property type="entry name" value="EGF_CA"/>
    <property type="match status" value="2"/>
</dbReference>
<evidence type="ECO:0000313" key="9">
    <source>
        <dbReference type="Proteomes" id="UP000682733"/>
    </source>
</evidence>
<dbReference type="Pfam" id="PF00008">
    <property type="entry name" value="EGF"/>
    <property type="match status" value="1"/>
</dbReference>
<keyword evidence="4 5" id="KW-1015">Disulfide bond</keyword>
<reference evidence="8" key="1">
    <citation type="submission" date="2021-02" db="EMBL/GenBank/DDBJ databases">
        <authorList>
            <person name="Nowell W R."/>
        </authorList>
    </citation>
    <scope>NUCLEOTIDE SEQUENCE</scope>
</reference>
<dbReference type="Gene3D" id="2.10.25.10">
    <property type="entry name" value="Laminin"/>
    <property type="match status" value="4"/>
</dbReference>
<comment type="caution">
    <text evidence="8">The sequence shown here is derived from an EMBL/GenBank/DDBJ whole genome shotgun (WGS) entry which is preliminary data.</text>
</comment>
<feature type="domain" description="EGF-like" evidence="6">
    <location>
        <begin position="177"/>
        <end position="214"/>
    </location>
</feature>
<evidence type="ECO:0000256" key="5">
    <source>
        <dbReference type="PROSITE-ProRule" id="PRU00076"/>
    </source>
</evidence>
<organism evidence="8 9">
    <name type="scientific">Didymodactylos carnosus</name>
    <dbReference type="NCBI Taxonomy" id="1234261"/>
    <lineage>
        <taxon>Eukaryota</taxon>
        <taxon>Metazoa</taxon>
        <taxon>Spiralia</taxon>
        <taxon>Gnathifera</taxon>
        <taxon>Rotifera</taxon>
        <taxon>Eurotatoria</taxon>
        <taxon>Bdelloidea</taxon>
        <taxon>Philodinida</taxon>
        <taxon>Philodinidae</taxon>
        <taxon>Didymodactylos</taxon>
    </lineage>
</organism>
<dbReference type="PANTHER" id="PTHR12916">
    <property type="entry name" value="CYTOCHROME C OXIDASE POLYPEPTIDE VIC-2"/>
    <property type="match status" value="1"/>
</dbReference>
<dbReference type="PANTHER" id="PTHR12916:SF4">
    <property type="entry name" value="UNINFLATABLE, ISOFORM C"/>
    <property type="match status" value="1"/>
</dbReference>
<dbReference type="InterPro" id="IPR001881">
    <property type="entry name" value="EGF-like_Ca-bd_dom"/>
</dbReference>
<evidence type="ECO:0000313" key="7">
    <source>
        <dbReference type="EMBL" id="CAF1332007.1"/>
    </source>
</evidence>
<evidence type="ECO:0000256" key="2">
    <source>
        <dbReference type="ARBA" id="ARBA00022729"/>
    </source>
</evidence>
<name>A0A8S2R6P7_9BILA</name>
<dbReference type="EMBL" id="CAJOBA010043019">
    <property type="protein sequence ID" value="CAF4143330.1"/>
    <property type="molecule type" value="Genomic_DNA"/>
</dbReference>
<evidence type="ECO:0000313" key="8">
    <source>
        <dbReference type="EMBL" id="CAF4143330.1"/>
    </source>
</evidence>
<keyword evidence="1 5" id="KW-0245">EGF-like domain</keyword>
<keyword evidence="2" id="KW-0732">Signal</keyword>
<feature type="domain" description="EGF-like" evidence="6">
    <location>
        <begin position="216"/>
        <end position="256"/>
    </location>
</feature>
<dbReference type="InterPro" id="IPR000742">
    <property type="entry name" value="EGF"/>
</dbReference>
<accession>A0A8S2R6P7</accession>
<evidence type="ECO:0000256" key="4">
    <source>
        <dbReference type="ARBA" id="ARBA00023157"/>
    </source>
</evidence>
<evidence type="ECO:0000256" key="1">
    <source>
        <dbReference type="ARBA" id="ARBA00022536"/>
    </source>
</evidence>
<dbReference type="PROSITE" id="PS01187">
    <property type="entry name" value="EGF_CA"/>
    <property type="match status" value="1"/>
</dbReference>
<dbReference type="SUPFAM" id="SSF57196">
    <property type="entry name" value="EGF/Laminin"/>
    <property type="match status" value="3"/>
</dbReference>
<dbReference type="GO" id="GO:0005509">
    <property type="term" value="F:calcium ion binding"/>
    <property type="evidence" value="ECO:0007669"/>
    <property type="project" value="InterPro"/>
</dbReference>
<dbReference type="PROSITE" id="PS01186">
    <property type="entry name" value="EGF_2"/>
    <property type="match status" value="1"/>
</dbReference>
<feature type="disulfide bond" evidence="5">
    <location>
        <begin position="262"/>
        <end position="272"/>
    </location>
</feature>
<evidence type="ECO:0000256" key="3">
    <source>
        <dbReference type="ARBA" id="ARBA00022737"/>
    </source>
</evidence>
<dbReference type="Proteomes" id="UP000677228">
    <property type="component" value="Unassembled WGS sequence"/>
</dbReference>
<dbReference type="PROSITE" id="PS50026">
    <property type="entry name" value="EGF_3"/>
    <property type="match status" value="3"/>
</dbReference>
<evidence type="ECO:0000259" key="6">
    <source>
        <dbReference type="PROSITE" id="PS50026"/>
    </source>
</evidence>
<dbReference type="PROSITE" id="PS00010">
    <property type="entry name" value="ASX_HYDROXYL"/>
    <property type="match status" value="1"/>
</dbReference>
<dbReference type="InterPro" id="IPR018097">
    <property type="entry name" value="EGF_Ca-bd_CS"/>
</dbReference>
<dbReference type="InterPro" id="IPR000152">
    <property type="entry name" value="EGF-type_Asp/Asn_hydroxyl_site"/>
</dbReference>
<proteinExistence type="predicted"/>
<comment type="caution">
    <text evidence="5">Lacks conserved residue(s) required for the propagation of feature annotation.</text>
</comment>
<dbReference type="EMBL" id="CAJNOK010021400">
    <property type="protein sequence ID" value="CAF1332007.1"/>
    <property type="molecule type" value="Genomic_DNA"/>
</dbReference>
<keyword evidence="3" id="KW-0677">Repeat</keyword>